<dbReference type="NCBIfam" id="NF037995">
    <property type="entry name" value="TRAP_S1"/>
    <property type="match status" value="1"/>
</dbReference>
<dbReference type="InterPro" id="IPR038404">
    <property type="entry name" value="TRAP_DctP_sf"/>
</dbReference>
<evidence type="ECO:0000256" key="1">
    <source>
        <dbReference type="ARBA" id="ARBA00022729"/>
    </source>
</evidence>
<dbReference type="RefSeq" id="WP_203783882.1">
    <property type="nucleotide sequence ID" value="NZ_BOMV01000055.1"/>
</dbReference>
<dbReference type="PANTHER" id="PTHR33376">
    <property type="match status" value="1"/>
</dbReference>
<dbReference type="AlphaFoldDB" id="A0A919K178"/>
<keyword evidence="1" id="KW-0732">Signal</keyword>
<name>A0A919K178_9ACTN</name>
<dbReference type="Pfam" id="PF03480">
    <property type="entry name" value="DctP"/>
    <property type="match status" value="1"/>
</dbReference>
<dbReference type="Gene3D" id="3.40.190.170">
    <property type="entry name" value="Bacterial extracellular solute-binding protein, family 7"/>
    <property type="match status" value="1"/>
</dbReference>
<dbReference type="InterPro" id="IPR018389">
    <property type="entry name" value="DctP_fam"/>
</dbReference>
<dbReference type="PIRSF" id="PIRSF006470">
    <property type="entry name" value="DctB"/>
    <property type="match status" value="1"/>
</dbReference>
<proteinExistence type="predicted"/>
<dbReference type="GO" id="GO:0030288">
    <property type="term" value="C:outer membrane-bounded periplasmic space"/>
    <property type="evidence" value="ECO:0007669"/>
    <property type="project" value="InterPro"/>
</dbReference>
<organism evidence="2 3">
    <name type="scientific">Paractinoplanes rishiriensis</name>
    <dbReference type="NCBI Taxonomy" id="1050105"/>
    <lineage>
        <taxon>Bacteria</taxon>
        <taxon>Bacillati</taxon>
        <taxon>Actinomycetota</taxon>
        <taxon>Actinomycetes</taxon>
        <taxon>Micromonosporales</taxon>
        <taxon>Micromonosporaceae</taxon>
        <taxon>Paractinoplanes</taxon>
    </lineage>
</organism>
<sequence>MDRRHLLTLALGATTVGACGGRSSTTGGDGPIVVKVADAVRATNPMVAAERYFAEQVGALTQGRYRVEVSAGGVLGDDNRVNEMVRTGQVAFAKTLVSNLSAYDKRLGVLGLPYVFAGEKECMAALDGELGRRCATILYESGLVTLAYFYGGERNLYNAKRPIQTPADVKGLRIRVPQNIVSIDIVNAMGASAVPMATNDILSALQQQVVDGAENNTVYYVTEQHVVYAPYYSRTRHQQSVDVLIASRKWLSEQPADVQDAIKEAGRRTQTEEIRLWALESTRSVDAATAQGAKVNDADVDAFRRAVAPVLREHRGAFGDLATLLPDD</sequence>
<evidence type="ECO:0000313" key="2">
    <source>
        <dbReference type="EMBL" id="GIE97180.1"/>
    </source>
</evidence>
<protein>
    <submittedName>
        <fullName evidence="2">C4-dicarboxylate ABC transporter</fullName>
    </submittedName>
</protein>
<dbReference type="PROSITE" id="PS51257">
    <property type="entry name" value="PROKAR_LIPOPROTEIN"/>
    <property type="match status" value="1"/>
</dbReference>
<dbReference type="InterPro" id="IPR004682">
    <property type="entry name" value="TRAP_DctP"/>
</dbReference>
<dbReference type="EMBL" id="BOMV01000055">
    <property type="protein sequence ID" value="GIE97180.1"/>
    <property type="molecule type" value="Genomic_DNA"/>
</dbReference>
<dbReference type="Proteomes" id="UP000636960">
    <property type="component" value="Unassembled WGS sequence"/>
</dbReference>
<keyword evidence="3" id="KW-1185">Reference proteome</keyword>
<dbReference type="GO" id="GO:0055085">
    <property type="term" value="P:transmembrane transport"/>
    <property type="evidence" value="ECO:0007669"/>
    <property type="project" value="InterPro"/>
</dbReference>
<gene>
    <name evidence="2" type="ORF">Ari01nite_46450</name>
</gene>
<dbReference type="PANTHER" id="PTHR33376:SF5">
    <property type="entry name" value="EXTRACYTOPLASMIC SOLUTE RECEPTOR PROTEIN"/>
    <property type="match status" value="1"/>
</dbReference>
<reference evidence="2" key="1">
    <citation type="submission" date="2021-01" db="EMBL/GenBank/DDBJ databases">
        <title>Whole genome shotgun sequence of Actinoplanes rishiriensis NBRC 108556.</title>
        <authorList>
            <person name="Komaki H."/>
            <person name="Tamura T."/>
        </authorList>
    </citation>
    <scope>NUCLEOTIDE SEQUENCE</scope>
    <source>
        <strain evidence="2">NBRC 108556</strain>
    </source>
</reference>
<comment type="caution">
    <text evidence="2">The sequence shown here is derived from an EMBL/GenBank/DDBJ whole genome shotgun (WGS) entry which is preliminary data.</text>
</comment>
<accession>A0A919K178</accession>
<evidence type="ECO:0000313" key="3">
    <source>
        <dbReference type="Proteomes" id="UP000636960"/>
    </source>
</evidence>